<evidence type="ECO:0000313" key="2">
    <source>
        <dbReference type="EMBL" id="NHM14787.1"/>
    </source>
</evidence>
<name>A0ABX0ILA5_9ACTN</name>
<evidence type="ECO:0000313" key="3">
    <source>
        <dbReference type="Proteomes" id="UP000636394"/>
    </source>
</evidence>
<proteinExistence type="predicted"/>
<organism evidence="2 3">
    <name type="scientific">Xiamenia xianingshaonis</name>
    <dbReference type="NCBI Taxonomy" id="2682776"/>
    <lineage>
        <taxon>Bacteria</taxon>
        <taxon>Bacillati</taxon>
        <taxon>Actinomycetota</taxon>
        <taxon>Coriobacteriia</taxon>
        <taxon>Eggerthellales</taxon>
        <taxon>Eggerthellaceae</taxon>
        <taxon>Xiamenia</taxon>
    </lineage>
</organism>
<evidence type="ECO:0000256" key="1">
    <source>
        <dbReference type="SAM" id="MobiDB-lite"/>
    </source>
</evidence>
<feature type="region of interest" description="Disordered" evidence="1">
    <location>
        <begin position="1"/>
        <end position="27"/>
    </location>
</feature>
<reference evidence="2 3" key="1">
    <citation type="submission" date="2019-11" db="EMBL/GenBank/DDBJ databases">
        <title>Eggerthellaceae novel genus isolated from the rectal contents of marmort.</title>
        <authorList>
            <person name="Zhang G."/>
        </authorList>
    </citation>
    <scope>NUCLEOTIDE SEQUENCE [LARGE SCALE GENOMIC DNA]</scope>
    <source>
        <strain evidence="3">zg-886</strain>
    </source>
</reference>
<protein>
    <submittedName>
        <fullName evidence="2">Uncharacterized protein</fullName>
    </submittedName>
</protein>
<keyword evidence="3" id="KW-1185">Reference proteome</keyword>
<accession>A0ABX0ILA5</accession>
<sequence length="150" mass="17110">MEKTTNDRSTGKSYQREREMIERGEAERGETAMRYFAELDAETPEEASALTHRPDYTKTLFAPEHDDIYQEFCAFVDLPKPRHFDAIENPVSIEGYTAADVYFAMLNGNSRLISVDAAAVYNMLVRLRTQPEVAKRVLAFRPTCYQGACL</sequence>
<dbReference type="RefSeq" id="WP_166340186.1">
    <property type="nucleotide sequence ID" value="NZ_WPCR01000011.1"/>
</dbReference>
<gene>
    <name evidence="2" type="ORF">GMI68_08460</name>
</gene>
<dbReference type="EMBL" id="WPCR01000011">
    <property type="protein sequence ID" value="NHM14787.1"/>
    <property type="molecule type" value="Genomic_DNA"/>
</dbReference>
<dbReference type="Proteomes" id="UP000636394">
    <property type="component" value="Unassembled WGS sequence"/>
</dbReference>
<comment type="caution">
    <text evidence="2">The sequence shown here is derived from an EMBL/GenBank/DDBJ whole genome shotgun (WGS) entry which is preliminary data.</text>
</comment>